<dbReference type="EC" id="6.3.5.4" evidence="3"/>
<feature type="binding site" evidence="9">
    <location>
        <position position="287"/>
    </location>
    <ligand>
        <name>ATP</name>
        <dbReference type="ChEBI" id="CHEBI:30616"/>
    </ligand>
</feature>
<dbReference type="InterPro" id="IPR006426">
    <property type="entry name" value="Asn_synth_AEB"/>
</dbReference>
<dbReference type="Pfam" id="PF13537">
    <property type="entry name" value="GATase_7"/>
    <property type="match status" value="1"/>
</dbReference>
<evidence type="ECO:0000256" key="4">
    <source>
        <dbReference type="ARBA" id="ARBA00022741"/>
    </source>
</evidence>
<evidence type="ECO:0000256" key="3">
    <source>
        <dbReference type="ARBA" id="ARBA00012737"/>
    </source>
</evidence>
<feature type="active site" description="For GATase activity" evidence="8">
    <location>
        <position position="2"/>
    </location>
</feature>
<dbReference type="InterPro" id="IPR029055">
    <property type="entry name" value="Ntn_hydrolases_N"/>
</dbReference>
<evidence type="ECO:0000313" key="11">
    <source>
        <dbReference type="EMBL" id="SMO35143.1"/>
    </source>
</evidence>
<evidence type="ECO:0000313" key="12">
    <source>
        <dbReference type="Proteomes" id="UP000319040"/>
    </source>
</evidence>
<dbReference type="Gene3D" id="3.40.50.620">
    <property type="entry name" value="HUPs"/>
    <property type="match status" value="1"/>
</dbReference>
<keyword evidence="6 8" id="KW-0315">Glutamine amidotransferase</keyword>
<comment type="pathway">
    <text evidence="1">Amino-acid biosynthesis; L-asparagine biosynthesis; L-asparagine from L-aspartate (L-Gln route): step 1/1.</text>
</comment>
<keyword evidence="8" id="KW-0028">Amino-acid biosynthesis</keyword>
<name>A0A521AK24_SACCC</name>
<comment type="similarity">
    <text evidence="2">Belongs to the asparagine synthetase family.</text>
</comment>
<dbReference type="Gene3D" id="3.60.20.10">
    <property type="entry name" value="Glutamine Phosphoribosylpyrophosphate, subunit 1, domain 1"/>
    <property type="match status" value="1"/>
</dbReference>
<dbReference type="CDD" id="cd00712">
    <property type="entry name" value="AsnB"/>
    <property type="match status" value="1"/>
</dbReference>
<dbReference type="PROSITE" id="PS51278">
    <property type="entry name" value="GATASE_TYPE_2"/>
    <property type="match status" value="1"/>
</dbReference>
<evidence type="ECO:0000256" key="2">
    <source>
        <dbReference type="ARBA" id="ARBA00005752"/>
    </source>
</evidence>
<keyword evidence="5 9" id="KW-0067">ATP-binding</keyword>
<evidence type="ECO:0000256" key="9">
    <source>
        <dbReference type="PIRSR" id="PIRSR001589-2"/>
    </source>
</evidence>
<dbReference type="GO" id="GO:0006529">
    <property type="term" value="P:asparagine biosynthetic process"/>
    <property type="evidence" value="ECO:0007669"/>
    <property type="project" value="UniProtKB-KW"/>
</dbReference>
<protein>
    <recommendedName>
        <fullName evidence="3">asparagine synthase (glutamine-hydrolyzing)</fullName>
        <ecNumber evidence="3">6.3.5.4</ecNumber>
    </recommendedName>
</protein>
<dbReference type="GO" id="GO:0005524">
    <property type="term" value="F:ATP binding"/>
    <property type="evidence" value="ECO:0007669"/>
    <property type="project" value="UniProtKB-KW"/>
</dbReference>
<proteinExistence type="inferred from homology"/>
<dbReference type="Pfam" id="PF00733">
    <property type="entry name" value="Asn_synthase"/>
    <property type="match status" value="1"/>
</dbReference>
<evidence type="ECO:0000256" key="5">
    <source>
        <dbReference type="ARBA" id="ARBA00022840"/>
    </source>
</evidence>
<dbReference type="GO" id="GO:0005829">
    <property type="term" value="C:cytosol"/>
    <property type="evidence" value="ECO:0007669"/>
    <property type="project" value="TreeGrafter"/>
</dbReference>
<dbReference type="NCBIfam" id="TIGR01536">
    <property type="entry name" value="asn_synth_AEB"/>
    <property type="match status" value="1"/>
</dbReference>
<evidence type="ECO:0000256" key="1">
    <source>
        <dbReference type="ARBA" id="ARBA00005187"/>
    </source>
</evidence>
<dbReference type="PANTHER" id="PTHR43284">
    <property type="entry name" value="ASPARAGINE SYNTHETASE (GLUTAMINE-HYDROLYZING)"/>
    <property type="match status" value="1"/>
</dbReference>
<dbReference type="InterPro" id="IPR033738">
    <property type="entry name" value="AsnB_N"/>
</dbReference>
<dbReference type="InterPro" id="IPR017932">
    <property type="entry name" value="GATase_2_dom"/>
</dbReference>
<dbReference type="AlphaFoldDB" id="A0A521AK24"/>
<dbReference type="PANTHER" id="PTHR43284:SF1">
    <property type="entry name" value="ASPARAGINE SYNTHETASE"/>
    <property type="match status" value="1"/>
</dbReference>
<dbReference type="EMBL" id="FXTB01000001">
    <property type="protein sequence ID" value="SMO35143.1"/>
    <property type="molecule type" value="Genomic_DNA"/>
</dbReference>
<accession>A0A521AK24</accession>
<dbReference type="Proteomes" id="UP000319040">
    <property type="component" value="Unassembled WGS sequence"/>
</dbReference>
<comment type="catalytic activity">
    <reaction evidence="7">
        <text>L-aspartate + L-glutamine + ATP + H2O = L-asparagine + L-glutamate + AMP + diphosphate + H(+)</text>
        <dbReference type="Rhea" id="RHEA:12228"/>
        <dbReference type="ChEBI" id="CHEBI:15377"/>
        <dbReference type="ChEBI" id="CHEBI:15378"/>
        <dbReference type="ChEBI" id="CHEBI:29985"/>
        <dbReference type="ChEBI" id="CHEBI:29991"/>
        <dbReference type="ChEBI" id="CHEBI:30616"/>
        <dbReference type="ChEBI" id="CHEBI:33019"/>
        <dbReference type="ChEBI" id="CHEBI:58048"/>
        <dbReference type="ChEBI" id="CHEBI:58359"/>
        <dbReference type="ChEBI" id="CHEBI:456215"/>
        <dbReference type="EC" id="6.3.5.4"/>
    </reaction>
</comment>
<dbReference type="SUPFAM" id="SSF56235">
    <property type="entry name" value="N-terminal nucleophile aminohydrolases (Ntn hydrolases)"/>
    <property type="match status" value="1"/>
</dbReference>
<dbReference type="InterPro" id="IPR001962">
    <property type="entry name" value="Asn_synthase"/>
</dbReference>
<keyword evidence="4 9" id="KW-0547">Nucleotide-binding</keyword>
<dbReference type="PIRSF" id="PIRSF001589">
    <property type="entry name" value="Asn_synthetase_glu-h"/>
    <property type="match status" value="1"/>
</dbReference>
<organism evidence="11 12">
    <name type="scientific">Saccharicrinis carchari</name>
    <dbReference type="NCBI Taxonomy" id="1168039"/>
    <lineage>
        <taxon>Bacteria</taxon>
        <taxon>Pseudomonadati</taxon>
        <taxon>Bacteroidota</taxon>
        <taxon>Bacteroidia</taxon>
        <taxon>Marinilabiliales</taxon>
        <taxon>Marinilabiliaceae</taxon>
        <taxon>Saccharicrinis</taxon>
    </lineage>
</organism>
<keyword evidence="12" id="KW-1185">Reference proteome</keyword>
<reference evidence="11 12" key="1">
    <citation type="submission" date="2017-05" db="EMBL/GenBank/DDBJ databases">
        <authorList>
            <person name="Varghese N."/>
            <person name="Submissions S."/>
        </authorList>
    </citation>
    <scope>NUCLEOTIDE SEQUENCE [LARGE SCALE GENOMIC DNA]</scope>
    <source>
        <strain evidence="11 12">DSM 27040</strain>
    </source>
</reference>
<gene>
    <name evidence="11" type="ORF">SAMN06265379_101201</name>
</gene>
<dbReference type="InterPro" id="IPR014729">
    <property type="entry name" value="Rossmann-like_a/b/a_fold"/>
</dbReference>
<feature type="binding site" evidence="9">
    <location>
        <position position="96"/>
    </location>
    <ligand>
        <name>L-glutamine</name>
        <dbReference type="ChEBI" id="CHEBI:58359"/>
    </ligand>
</feature>
<evidence type="ECO:0000256" key="6">
    <source>
        <dbReference type="ARBA" id="ARBA00022962"/>
    </source>
</evidence>
<dbReference type="RefSeq" id="WP_142531610.1">
    <property type="nucleotide sequence ID" value="NZ_FXTB01000001.1"/>
</dbReference>
<dbReference type="SUPFAM" id="SSF52402">
    <property type="entry name" value="Adenine nucleotide alpha hydrolases-like"/>
    <property type="match status" value="1"/>
</dbReference>
<dbReference type="GO" id="GO:0004066">
    <property type="term" value="F:asparagine synthase (glutamine-hydrolyzing) activity"/>
    <property type="evidence" value="ECO:0007669"/>
    <property type="project" value="UniProtKB-EC"/>
</dbReference>
<evidence type="ECO:0000256" key="8">
    <source>
        <dbReference type="PIRSR" id="PIRSR001589-1"/>
    </source>
</evidence>
<dbReference type="CDD" id="cd01991">
    <property type="entry name" value="Asn_synthase_B_C"/>
    <property type="match status" value="1"/>
</dbReference>
<dbReference type="InterPro" id="IPR051786">
    <property type="entry name" value="ASN_synthetase/amidase"/>
</dbReference>
<sequence>MCGINGIFSHNKQSYLPQVQQMNKAMAHRGPDDKGTFSSDYITLGHQRLSIIDLSSAGHQPMHTPDQRYTIVYNGEIYNFPDIKKELNYPFQSQTDTEVILAAWQTWGNACLHKLNGMFTFAIWDDKEKSLTLVRDRLGIKPLYYFYDNEKLLFSSELRSLLASNLIPRQIDPEGLTDYLRYQTVQAPNTIVKNVRMLEPGSYLEIKADKKSLITKKWWHIDKCQSEVPGSYQEVKAEVAKRFYASVERRLVADVPFGAFLSGGIDSSAVVGAMAQVSNRQVKTFNISFAEKEFSEAKYASHIAQLHQTDHTEINLSPNDFLRELPNALNAIDHPSGDGPNTWVVSKVTKQAGVTMALSGLGGDELFAGYPIFNRMAKLESYKALYRLPLGLRKTLGSALQKVKPGVASNKMKALLSLKNYDFATQYSISRQVLLDDRVNQLLHTPAQSPHLPIELLKSFSLNDKSILTKVSISEVSTYMQNVLLRDSDQMSMAHALEVRVPFLDHELVEFMLSVPDKFKYPHSPKKLLVDALPHLLPDYIVNRQKMGFVFPWSEWLKKDLYELGTHHISQLAQRPYFKVDALTDLWTQFNNNNPSVTYSRLWPLIVLNHWMEKNEID</sequence>
<keyword evidence="8" id="KW-0061">Asparagine biosynthesis</keyword>
<evidence type="ECO:0000259" key="10">
    <source>
        <dbReference type="PROSITE" id="PS51278"/>
    </source>
</evidence>
<evidence type="ECO:0000256" key="7">
    <source>
        <dbReference type="ARBA" id="ARBA00048741"/>
    </source>
</evidence>
<feature type="domain" description="Glutamine amidotransferase type-2" evidence="10">
    <location>
        <begin position="2"/>
        <end position="209"/>
    </location>
</feature>
<dbReference type="OrthoDB" id="9763290at2"/>
<feature type="binding site" evidence="9">
    <location>
        <begin position="359"/>
        <end position="360"/>
    </location>
    <ligand>
        <name>ATP</name>
        <dbReference type="ChEBI" id="CHEBI:30616"/>
    </ligand>
</feature>